<dbReference type="AlphaFoldDB" id="A0A7T8GVR1"/>
<feature type="compositionally biased region" description="Polar residues" evidence="1">
    <location>
        <begin position="70"/>
        <end position="80"/>
    </location>
</feature>
<dbReference type="Proteomes" id="UP000595437">
    <property type="component" value="Chromosome 13"/>
</dbReference>
<sequence length="111" mass="12374">MPRRPRTADFRSLLVITFNDSESITIHDTPPLYKQHTENNNTTVPEVITISDSEEESPPDNKPPPKSKITHPSNCQQSPHIVTFRPVSPSETPTKTTTPGHKNYNASSSQP</sequence>
<dbReference type="EMBL" id="CP045902">
    <property type="protein sequence ID" value="QQP38705.1"/>
    <property type="molecule type" value="Genomic_DNA"/>
</dbReference>
<proteinExistence type="predicted"/>
<gene>
    <name evidence="2" type="ORF">FKW44_019362</name>
</gene>
<feature type="compositionally biased region" description="Low complexity" evidence="1">
    <location>
        <begin position="86"/>
        <end position="99"/>
    </location>
</feature>
<accession>A0A7T8GVR1</accession>
<organism evidence="2 3">
    <name type="scientific">Caligus rogercresseyi</name>
    <name type="common">Sea louse</name>
    <dbReference type="NCBI Taxonomy" id="217165"/>
    <lineage>
        <taxon>Eukaryota</taxon>
        <taxon>Metazoa</taxon>
        <taxon>Ecdysozoa</taxon>
        <taxon>Arthropoda</taxon>
        <taxon>Crustacea</taxon>
        <taxon>Multicrustacea</taxon>
        <taxon>Hexanauplia</taxon>
        <taxon>Copepoda</taxon>
        <taxon>Siphonostomatoida</taxon>
        <taxon>Caligidae</taxon>
        <taxon>Caligus</taxon>
    </lineage>
</organism>
<evidence type="ECO:0000313" key="2">
    <source>
        <dbReference type="EMBL" id="QQP38705.1"/>
    </source>
</evidence>
<feature type="region of interest" description="Disordered" evidence="1">
    <location>
        <begin position="25"/>
        <end position="111"/>
    </location>
</feature>
<protein>
    <submittedName>
        <fullName evidence="2">Uncharacterized protein</fullName>
    </submittedName>
</protein>
<reference evidence="3" key="1">
    <citation type="submission" date="2021-01" db="EMBL/GenBank/DDBJ databases">
        <title>Caligus Genome Assembly.</title>
        <authorList>
            <person name="Gallardo-Escarate C."/>
        </authorList>
    </citation>
    <scope>NUCLEOTIDE SEQUENCE [LARGE SCALE GENOMIC DNA]</scope>
</reference>
<evidence type="ECO:0000313" key="3">
    <source>
        <dbReference type="Proteomes" id="UP000595437"/>
    </source>
</evidence>
<evidence type="ECO:0000256" key="1">
    <source>
        <dbReference type="SAM" id="MobiDB-lite"/>
    </source>
</evidence>
<name>A0A7T8GVR1_CALRO</name>
<keyword evidence="3" id="KW-1185">Reference proteome</keyword>